<dbReference type="PANTHER" id="PTHR13847:SF289">
    <property type="entry name" value="GLYCINE OXIDASE"/>
    <property type="match status" value="1"/>
</dbReference>
<comment type="caution">
    <text evidence="7">The sequence shown here is derived from an EMBL/GenBank/DDBJ whole genome shotgun (WGS) entry which is preliminary data.</text>
</comment>
<name>A0ABT9FV77_9BACL</name>
<dbReference type="GO" id="GO:0043799">
    <property type="term" value="F:glycine oxidase activity"/>
    <property type="evidence" value="ECO:0007669"/>
    <property type="project" value="UniProtKB-EC"/>
</dbReference>
<dbReference type="Pfam" id="PF01266">
    <property type="entry name" value="DAO"/>
    <property type="match status" value="1"/>
</dbReference>
<evidence type="ECO:0000259" key="6">
    <source>
        <dbReference type="Pfam" id="PF01266"/>
    </source>
</evidence>
<comment type="pathway">
    <text evidence="1">Cofactor biosynthesis; thiamine diphosphate biosynthesis.</text>
</comment>
<dbReference type="EMBL" id="JAPCKK010000030">
    <property type="protein sequence ID" value="MDP4098631.1"/>
    <property type="molecule type" value="Genomic_DNA"/>
</dbReference>
<dbReference type="PANTHER" id="PTHR13847">
    <property type="entry name" value="SARCOSINE DEHYDROGENASE-RELATED"/>
    <property type="match status" value="1"/>
</dbReference>
<dbReference type="NCBIfam" id="TIGR02352">
    <property type="entry name" value="thiamin_ThiO"/>
    <property type="match status" value="1"/>
</dbReference>
<protein>
    <recommendedName>
        <fullName evidence="5">glycine oxidase</fullName>
        <ecNumber evidence="5">1.4.3.19</ecNumber>
    </recommendedName>
</protein>
<dbReference type="InterPro" id="IPR036188">
    <property type="entry name" value="FAD/NAD-bd_sf"/>
</dbReference>
<dbReference type="InterPro" id="IPR006076">
    <property type="entry name" value="FAD-dep_OxRdtase"/>
</dbReference>
<keyword evidence="3 7" id="KW-0560">Oxidoreductase</keyword>
<dbReference type="Gene3D" id="3.30.9.10">
    <property type="entry name" value="D-Amino Acid Oxidase, subunit A, domain 2"/>
    <property type="match status" value="1"/>
</dbReference>
<evidence type="ECO:0000256" key="5">
    <source>
        <dbReference type="ARBA" id="ARBA00050018"/>
    </source>
</evidence>
<feature type="domain" description="FAD dependent oxidoreductase" evidence="6">
    <location>
        <begin position="6"/>
        <end position="348"/>
    </location>
</feature>
<keyword evidence="2" id="KW-0784">Thiamine biosynthesis</keyword>
<dbReference type="SUPFAM" id="SSF51905">
    <property type="entry name" value="FAD/NAD(P)-binding domain"/>
    <property type="match status" value="1"/>
</dbReference>
<accession>A0ABT9FV77</accession>
<evidence type="ECO:0000256" key="4">
    <source>
        <dbReference type="ARBA" id="ARBA00049872"/>
    </source>
</evidence>
<organism evidence="7 8">
    <name type="scientific">Paenibacillus zeirhizosphaerae</name>
    <dbReference type="NCBI Taxonomy" id="2987519"/>
    <lineage>
        <taxon>Bacteria</taxon>
        <taxon>Bacillati</taxon>
        <taxon>Bacillota</taxon>
        <taxon>Bacilli</taxon>
        <taxon>Bacillales</taxon>
        <taxon>Paenibacillaceae</taxon>
        <taxon>Paenibacillus</taxon>
    </lineage>
</organism>
<proteinExistence type="predicted"/>
<evidence type="ECO:0000313" key="7">
    <source>
        <dbReference type="EMBL" id="MDP4098631.1"/>
    </source>
</evidence>
<evidence type="ECO:0000256" key="1">
    <source>
        <dbReference type="ARBA" id="ARBA00004948"/>
    </source>
</evidence>
<dbReference type="EC" id="1.4.3.19" evidence="5"/>
<keyword evidence="8" id="KW-1185">Reference proteome</keyword>
<dbReference type="Proteomes" id="UP001241848">
    <property type="component" value="Unassembled WGS sequence"/>
</dbReference>
<dbReference type="SUPFAM" id="SSF54373">
    <property type="entry name" value="FAD-linked reductases, C-terminal domain"/>
    <property type="match status" value="1"/>
</dbReference>
<sequence>MAYSADCAVIGAGVIGSSIAYQLTKRGFKTILIERLAPGQGATRAAAGMLAAECEAFVHPELAALAMRSRNMFGELVRELEALTGLQTGYVTAGFVIPARTPVEAERLSALADKKDGAAVQWWDAEEISRRIPGLKGQVAGGLFREQETQLLPQRLTRALVAGAEKLGAELLTGTTVHEILTVDNRVRGVKTSGGHIVCPKVVFAGGLDELRLLRTCGIQLDMYPVKGEVAAVTMPARPLDYTIYAEDVYLVPKPDGELWIGATSRAHKAGADVSAGGLQHLLTRACAWLPEIRESSFLRAWSGLRPQTRDGLPFIGPVPDVAGLYAACGHYRNGILLSAATGEAIADFITGLTAEQLKLMALSPERVKRPPAAVHGYAAKGGVQ</sequence>
<dbReference type="RefSeq" id="WP_305756253.1">
    <property type="nucleotide sequence ID" value="NZ_JAPCKK010000030.1"/>
</dbReference>
<dbReference type="Gene3D" id="3.50.50.60">
    <property type="entry name" value="FAD/NAD(P)-binding domain"/>
    <property type="match status" value="1"/>
</dbReference>
<evidence type="ECO:0000256" key="2">
    <source>
        <dbReference type="ARBA" id="ARBA00022977"/>
    </source>
</evidence>
<gene>
    <name evidence="7" type="primary">thiO</name>
    <name evidence="7" type="ORF">OIN60_18010</name>
</gene>
<evidence type="ECO:0000256" key="3">
    <source>
        <dbReference type="ARBA" id="ARBA00023002"/>
    </source>
</evidence>
<reference evidence="7 8" key="1">
    <citation type="submission" date="2022-10" db="EMBL/GenBank/DDBJ databases">
        <title>Paenibacillus description and whole genome data of maize root bacterial community.</title>
        <authorList>
            <person name="Marton D."/>
            <person name="Farkas M."/>
            <person name="Cserhati M."/>
        </authorList>
    </citation>
    <scope>NUCLEOTIDE SEQUENCE [LARGE SCALE GENOMIC DNA]</scope>
    <source>
        <strain evidence="7 8">P96</strain>
    </source>
</reference>
<comment type="catalytic activity">
    <reaction evidence="4">
        <text>glycine + O2 + H2O = glyoxylate + H2O2 + NH4(+)</text>
        <dbReference type="Rhea" id="RHEA:11532"/>
        <dbReference type="ChEBI" id="CHEBI:15377"/>
        <dbReference type="ChEBI" id="CHEBI:15379"/>
        <dbReference type="ChEBI" id="CHEBI:16240"/>
        <dbReference type="ChEBI" id="CHEBI:28938"/>
        <dbReference type="ChEBI" id="CHEBI:36655"/>
        <dbReference type="ChEBI" id="CHEBI:57305"/>
        <dbReference type="EC" id="1.4.3.19"/>
    </reaction>
</comment>
<dbReference type="InterPro" id="IPR012727">
    <property type="entry name" value="Gly_oxidase_ThiO"/>
</dbReference>
<evidence type="ECO:0000313" key="8">
    <source>
        <dbReference type="Proteomes" id="UP001241848"/>
    </source>
</evidence>